<evidence type="ECO:0000313" key="1">
    <source>
        <dbReference type="EMBL" id="WVZ22313.1"/>
    </source>
</evidence>
<accession>A0AAQ3P9G7</accession>
<protein>
    <submittedName>
        <fullName evidence="1">Uncharacterized protein</fullName>
    </submittedName>
</protein>
<organism evidence="1 4">
    <name type="scientific">Vigna mungo</name>
    <name type="common">Black gram</name>
    <name type="synonym">Phaseolus mungo</name>
    <dbReference type="NCBI Taxonomy" id="3915"/>
    <lineage>
        <taxon>Eukaryota</taxon>
        <taxon>Viridiplantae</taxon>
        <taxon>Streptophyta</taxon>
        <taxon>Embryophyta</taxon>
        <taxon>Tracheophyta</taxon>
        <taxon>Spermatophyta</taxon>
        <taxon>Magnoliopsida</taxon>
        <taxon>eudicotyledons</taxon>
        <taxon>Gunneridae</taxon>
        <taxon>Pentapetalae</taxon>
        <taxon>rosids</taxon>
        <taxon>fabids</taxon>
        <taxon>Fabales</taxon>
        <taxon>Fabaceae</taxon>
        <taxon>Papilionoideae</taxon>
        <taxon>50 kb inversion clade</taxon>
        <taxon>NPAAA clade</taxon>
        <taxon>indigoferoid/millettioid clade</taxon>
        <taxon>Phaseoleae</taxon>
        <taxon>Vigna</taxon>
    </lineage>
</organism>
<dbReference type="AlphaFoldDB" id="A0AAQ3P9G7"/>
<evidence type="ECO:0000313" key="2">
    <source>
        <dbReference type="EMBL" id="WVZ24139.1"/>
    </source>
</evidence>
<dbReference type="EMBL" id="CP144700">
    <property type="protein sequence ID" value="WVZ24140.1"/>
    <property type="molecule type" value="Genomic_DNA"/>
</dbReference>
<dbReference type="EMBL" id="CP144700">
    <property type="protein sequence ID" value="WVZ22313.1"/>
    <property type="molecule type" value="Genomic_DNA"/>
</dbReference>
<sequence>MTLDSEVEGILDPHIADSVFVSLARLHGVSGLKATVLAVDVDSAGPANATPSVQELPEGLVCLAVPVTDEDPELVGGVSIGNWDQQAAVDPQTTEASDGAVHADGGVVEVAADLVLNLEVVGVVGTWEDGALGSQGAILP</sequence>
<evidence type="ECO:0000313" key="4">
    <source>
        <dbReference type="Proteomes" id="UP001374535"/>
    </source>
</evidence>
<dbReference type="Proteomes" id="UP001374535">
    <property type="component" value="Chromosome 1"/>
</dbReference>
<reference evidence="1 4" key="1">
    <citation type="journal article" date="2023" name="Life. Sci Alliance">
        <title>Evolutionary insights into 3D genome organization and epigenetic landscape of Vigna mungo.</title>
        <authorList>
            <person name="Junaid A."/>
            <person name="Singh B."/>
            <person name="Bhatia S."/>
        </authorList>
    </citation>
    <scope>NUCLEOTIDE SEQUENCE [LARGE SCALE GENOMIC DNA]</scope>
    <source>
        <strain evidence="1">Urdbean</strain>
    </source>
</reference>
<reference evidence="1" key="2">
    <citation type="submission" date="2024-01" db="EMBL/GenBank/DDBJ databases">
        <authorList>
            <person name="Junaid A."/>
            <person name="Bhatia S."/>
        </authorList>
    </citation>
    <scope>NUCLEOTIDE SEQUENCE</scope>
    <source>
        <strain evidence="1">Urdbean</strain>
        <tissue evidence="1">Leaf</tissue>
    </source>
</reference>
<proteinExistence type="predicted"/>
<gene>
    <name evidence="1" type="ORF">V8G54_000857</name>
    <name evidence="2" type="ORF">V8G54_002683</name>
    <name evidence="3" type="ORF">V8G54_002684</name>
</gene>
<name>A0AAQ3P9G7_VIGMU</name>
<dbReference type="EMBL" id="CP144700">
    <property type="protein sequence ID" value="WVZ24139.1"/>
    <property type="molecule type" value="Genomic_DNA"/>
</dbReference>
<keyword evidence="4" id="KW-1185">Reference proteome</keyword>
<evidence type="ECO:0000313" key="3">
    <source>
        <dbReference type="EMBL" id="WVZ24140.1"/>
    </source>
</evidence>